<name>A0ABR0E3N7_ZASCE</name>
<feature type="region of interest" description="Disordered" evidence="1">
    <location>
        <begin position="18"/>
        <end position="44"/>
    </location>
</feature>
<keyword evidence="4" id="KW-1185">Reference proteome</keyword>
<dbReference type="EMBL" id="JAXOVC010000011">
    <property type="protein sequence ID" value="KAK4495880.1"/>
    <property type="molecule type" value="Genomic_DNA"/>
</dbReference>
<gene>
    <name evidence="3" type="ORF">PRZ48_013148</name>
</gene>
<evidence type="ECO:0000256" key="2">
    <source>
        <dbReference type="SAM" id="SignalP"/>
    </source>
</evidence>
<evidence type="ECO:0008006" key="5">
    <source>
        <dbReference type="Google" id="ProtNLM"/>
    </source>
</evidence>
<keyword evidence="2" id="KW-0732">Signal</keyword>
<evidence type="ECO:0000313" key="4">
    <source>
        <dbReference type="Proteomes" id="UP001305779"/>
    </source>
</evidence>
<reference evidence="3 4" key="1">
    <citation type="journal article" date="2023" name="G3 (Bethesda)">
        <title>A chromosome-level genome assembly of Zasmidium syzygii isolated from banana leaves.</title>
        <authorList>
            <person name="van Westerhoven A.C."/>
            <person name="Mehrabi R."/>
            <person name="Talebi R."/>
            <person name="Steentjes M.B.F."/>
            <person name="Corcolon B."/>
            <person name="Chong P.A."/>
            <person name="Kema G.H.J."/>
            <person name="Seidl M.F."/>
        </authorList>
    </citation>
    <scope>NUCLEOTIDE SEQUENCE [LARGE SCALE GENOMIC DNA]</scope>
    <source>
        <strain evidence="3 4">P124</strain>
    </source>
</reference>
<evidence type="ECO:0000313" key="3">
    <source>
        <dbReference type="EMBL" id="KAK4495880.1"/>
    </source>
</evidence>
<dbReference type="InterPro" id="IPR011333">
    <property type="entry name" value="SKP1/BTB/POZ_sf"/>
</dbReference>
<comment type="caution">
    <text evidence="3">The sequence shown here is derived from an EMBL/GenBank/DDBJ whole genome shotgun (WGS) entry which is preliminary data.</text>
</comment>
<sequence>MFLLRPLLLMTQAAQLTEAAKPTEAPQTTDSTQPAEAGPATDEDNFGLESLFQDPIDIVYPFGDVVLHVVDDKNLESRFLVSTDLLAQTCPFLDRLLKGDFAEGQKDRRSAAERIEVTIREDRAAVQTLCYLIHHKRLNDELKMSPSMILQYAILVDKYQCVDQLRLPNEGLVQAQVRALKTSDWRQRKDLCNLMAATYILDLPAIFRKLTRKLVYVGDSNINWTCFDDDCWDHLPMTLLASLNAQVNTAQKTLAHHVGVLVSEFSKTAKICDKDDLVSDFVERLTNACLLPTNFDSPEYPIKVLAQKLEDIDVPALLSDSGVCHCSEVPIIGTVRSSDGTKHSKFCYRPKLDQANPVVITQRHAQRAARNVREVCVGLCLDCVKTPGSQFRHTCRVAHPQPWIQHAREHHDSGRELDLDVFKRDRKANGPPDNAGNNPIDRAGFYMRLLHDYPRPAFWRDTW</sequence>
<feature type="chain" id="PRO_5047483420" description="BTB domain-containing protein" evidence="2">
    <location>
        <begin position="20"/>
        <end position="463"/>
    </location>
</feature>
<accession>A0ABR0E3N7</accession>
<feature type="signal peptide" evidence="2">
    <location>
        <begin position="1"/>
        <end position="19"/>
    </location>
</feature>
<feature type="compositionally biased region" description="Polar residues" evidence="1">
    <location>
        <begin position="25"/>
        <end position="34"/>
    </location>
</feature>
<protein>
    <recommendedName>
        <fullName evidence="5">BTB domain-containing protein</fullName>
    </recommendedName>
</protein>
<dbReference type="Gene3D" id="3.30.710.10">
    <property type="entry name" value="Potassium Channel Kv1.1, Chain A"/>
    <property type="match status" value="1"/>
</dbReference>
<organism evidence="3 4">
    <name type="scientific">Zasmidium cellare</name>
    <name type="common">Wine cellar mold</name>
    <name type="synonym">Racodium cellare</name>
    <dbReference type="NCBI Taxonomy" id="395010"/>
    <lineage>
        <taxon>Eukaryota</taxon>
        <taxon>Fungi</taxon>
        <taxon>Dikarya</taxon>
        <taxon>Ascomycota</taxon>
        <taxon>Pezizomycotina</taxon>
        <taxon>Dothideomycetes</taxon>
        <taxon>Dothideomycetidae</taxon>
        <taxon>Mycosphaerellales</taxon>
        <taxon>Mycosphaerellaceae</taxon>
        <taxon>Zasmidium</taxon>
    </lineage>
</organism>
<evidence type="ECO:0000256" key="1">
    <source>
        <dbReference type="SAM" id="MobiDB-lite"/>
    </source>
</evidence>
<proteinExistence type="predicted"/>
<dbReference type="Proteomes" id="UP001305779">
    <property type="component" value="Unassembled WGS sequence"/>
</dbReference>